<proteinExistence type="predicted"/>
<comment type="caution">
    <text evidence="2">The sequence shown here is derived from an EMBL/GenBank/DDBJ whole genome shotgun (WGS) entry which is preliminary data.</text>
</comment>
<dbReference type="RefSeq" id="WP_165113564.1">
    <property type="nucleotide sequence ID" value="NZ_JAAKZG010000001.1"/>
</dbReference>
<accession>A0A7C9R485</accession>
<organism evidence="2 3">
    <name type="scientific">Mesorhizobium zhangyense</name>
    <dbReference type="NCBI Taxonomy" id="1776730"/>
    <lineage>
        <taxon>Bacteria</taxon>
        <taxon>Pseudomonadati</taxon>
        <taxon>Pseudomonadota</taxon>
        <taxon>Alphaproteobacteria</taxon>
        <taxon>Hyphomicrobiales</taxon>
        <taxon>Phyllobacteriaceae</taxon>
        <taxon>Mesorhizobium</taxon>
    </lineage>
</organism>
<name>A0A7C9R485_9HYPH</name>
<evidence type="ECO:0000313" key="3">
    <source>
        <dbReference type="Proteomes" id="UP000481252"/>
    </source>
</evidence>
<evidence type="ECO:0000256" key="1">
    <source>
        <dbReference type="SAM" id="Phobius"/>
    </source>
</evidence>
<keyword evidence="3" id="KW-1185">Reference proteome</keyword>
<feature type="transmembrane region" description="Helical" evidence="1">
    <location>
        <begin position="20"/>
        <end position="41"/>
    </location>
</feature>
<reference evidence="2 3" key="1">
    <citation type="submission" date="2020-02" db="EMBL/GenBank/DDBJ databases">
        <title>Genome sequence of the type strain CGMCC 1.15528 of Mesorhizobium zhangyense.</title>
        <authorList>
            <person name="Gao J."/>
            <person name="Sun J."/>
        </authorList>
    </citation>
    <scope>NUCLEOTIDE SEQUENCE [LARGE SCALE GENOMIC DNA]</scope>
    <source>
        <strain evidence="2 3">CGMCC 1.15528</strain>
    </source>
</reference>
<dbReference type="Proteomes" id="UP000481252">
    <property type="component" value="Unassembled WGS sequence"/>
</dbReference>
<protein>
    <submittedName>
        <fullName evidence="2">Uncharacterized protein</fullName>
    </submittedName>
</protein>
<keyword evidence="1" id="KW-1133">Transmembrane helix</keyword>
<dbReference type="AlphaFoldDB" id="A0A7C9R485"/>
<gene>
    <name evidence="2" type="ORF">G6N74_01645</name>
</gene>
<keyword evidence="1" id="KW-0812">Transmembrane</keyword>
<keyword evidence="1" id="KW-0472">Membrane</keyword>
<sequence length="244" mass="26931">MRQSTASPAEDTITAIDSSLMLKVFYAFAALALLSAALSFGGKWFGRSIAMAGHTDDATLHEIVIGNNVISVPANAIRFERARRDGIASRLDLYLRWPDMEGYSETARDDFNNADGTKRILFLTFEESMMSRDMSGRFAPIYRSLIAQPGQPGPHGITLYDFTEKSGYLNEILAVAARAGQEPFVARCLTGPSAEESLAPCERDIQLGDNLSLTYRFPRELLADWPRLEASVTAKAARILKTDR</sequence>
<evidence type="ECO:0000313" key="2">
    <source>
        <dbReference type="EMBL" id="NGN39760.1"/>
    </source>
</evidence>
<dbReference type="EMBL" id="JAAKZG010000001">
    <property type="protein sequence ID" value="NGN39760.1"/>
    <property type="molecule type" value="Genomic_DNA"/>
</dbReference>